<organism evidence="11 12">
    <name type="scientific">Shimia litoralis</name>
    <dbReference type="NCBI Taxonomy" id="420403"/>
    <lineage>
        <taxon>Bacteria</taxon>
        <taxon>Pseudomonadati</taxon>
        <taxon>Pseudomonadota</taxon>
        <taxon>Alphaproteobacteria</taxon>
        <taxon>Rhodobacterales</taxon>
        <taxon>Roseobacteraceae</taxon>
    </lineage>
</organism>
<comment type="subunit">
    <text evidence="9">Homodimer.</text>
</comment>
<dbReference type="GO" id="GO:0008776">
    <property type="term" value="F:acetate kinase activity"/>
    <property type="evidence" value="ECO:0007669"/>
    <property type="project" value="UniProtKB-UniRule"/>
</dbReference>
<dbReference type="GO" id="GO:0000287">
    <property type="term" value="F:magnesium ion binding"/>
    <property type="evidence" value="ECO:0007669"/>
    <property type="project" value="UniProtKB-UniRule"/>
</dbReference>
<dbReference type="UniPathway" id="UPA00340">
    <property type="reaction ID" value="UER00458"/>
</dbReference>
<feature type="binding site" evidence="9">
    <location>
        <position position="86"/>
    </location>
    <ligand>
        <name>substrate</name>
    </ligand>
</feature>
<evidence type="ECO:0000256" key="5">
    <source>
        <dbReference type="ARBA" id="ARBA00022741"/>
    </source>
</evidence>
<dbReference type="GO" id="GO:0005524">
    <property type="term" value="F:ATP binding"/>
    <property type="evidence" value="ECO:0007669"/>
    <property type="project" value="UniProtKB-KW"/>
</dbReference>
<gene>
    <name evidence="9" type="primary">ackA</name>
    <name evidence="11" type="ORF">FAP39_06390</name>
</gene>
<feature type="site" description="Transition state stabilizer" evidence="9">
    <location>
        <position position="174"/>
    </location>
</feature>
<keyword evidence="12" id="KW-1185">Reference proteome</keyword>
<feature type="binding site" evidence="9">
    <location>
        <begin position="276"/>
        <end position="278"/>
    </location>
    <ligand>
        <name>ATP</name>
        <dbReference type="ChEBI" id="CHEBI:30616"/>
    </ligand>
</feature>
<comment type="caution">
    <text evidence="11">The sequence shown here is derived from an EMBL/GenBank/DDBJ whole genome shotgun (WGS) entry which is preliminary data.</text>
</comment>
<dbReference type="GO" id="GO:0005829">
    <property type="term" value="C:cytosol"/>
    <property type="evidence" value="ECO:0007669"/>
    <property type="project" value="TreeGrafter"/>
</dbReference>
<keyword evidence="7 9" id="KW-0067">ATP-binding</keyword>
<proteinExistence type="inferred from homology"/>
<comment type="cofactor">
    <cofactor evidence="9">
        <name>Mg(2+)</name>
        <dbReference type="ChEBI" id="CHEBI:18420"/>
    </cofactor>
    <cofactor evidence="9">
        <name>Mn(2+)</name>
        <dbReference type="ChEBI" id="CHEBI:29035"/>
    </cofactor>
    <text evidence="9">Mg(2+). Can also accept Mn(2+).</text>
</comment>
<feature type="binding site" evidence="9">
    <location>
        <position position="16"/>
    </location>
    <ligand>
        <name>ATP</name>
        <dbReference type="ChEBI" id="CHEBI:30616"/>
    </ligand>
</feature>
<keyword evidence="2 9" id="KW-0963">Cytoplasm</keyword>
<dbReference type="GO" id="GO:0006085">
    <property type="term" value="P:acetyl-CoA biosynthetic process"/>
    <property type="evidence" value="ECO:0007669"/>
    <property type="project" value="UniProtKB-UniRule"/>
</dbReference>
<dbReference type="Gene3D" id="3.30.420.40">
    <property type="match status" value="2"/>
</dbReference>
<dbReference type="PANTHER" id="PTHR21060:SF21">
    <property type="entry name" value="ACETATE KINASE"/>
    <property type="match status" value="1"/>
</dbReference>
<dbReference type="InterPro" id="IPR043129">
    <property type="entry name" value="ATPase_NBD"/>
</dbReference>
<feature type="binding site" evidence="9">
    <location>
        <begin position="201"/>
        <end position="205"/>
    </location>
    <ligand>
        <name>ATP</name>
        <dbReference type="ChEBI" id="CHEBI:30616"/>
    </ligand>
</feature>
<dbReference type="SUPFAM" id="SSF53067">
    <property type="entry name" value="Actin-like ATPase domain"/>
    <property type="match status" value="2"/>
</dbReference>
<dbReference type="InterPro" id="IPR023865">
    <property type="entry name" value="Aliphatic_acid_kinase_CS"/>
</dbReference>
<comment type="pathway">
    <text evidence="9">Metabolic intermediate biosynthesis; acetyl-CoA biosynthesis; acetyl-CoA from acetate: step 1/2.</text>
</comment>
<dbReference type="Proteomes" id="UP000306575">
    <property type="component" value="Unassembled WGS sequence"/>
</dbReference>
<feature type="active site" description="Proton donor/acceptor" evidence="9">
    <location>
        <position position="143"/>
    </location>
</feature>
<dbReference type="Pfam" id="PF00871">
    <property type="entry name" value="Acetate_kinase"/>
    <property type="match status" value="1"/>
</dbReference>
<evidence type="ECO:0000256" key="2">
    <source>
        <dbReference type="ARBA" id="ARBA00022490"/>
    </source>
</evidence>
<dbReference type="RefSeq" id="WP_138015566.1">
    <property type="nucleotide sequence ID" value="NZ_SULI01000005.1"/>
</dbReference>
<dbReference type="AlphaFoldDB" id="A0A4U7N6W2"/>
<sequence length="388" mass="41401">MTAAVLVINAGSSSIKYAIYEARPSGDCLAKGLIDRIGLGPEHHSENRSETLPMAPDATHAEVLEWLAAQLQTRFADVEIVAGGHRVVHGGPEYSDSLRLTPEHMQRLDALSPLAPGHQPHNLAGVRALEDIWPDIPQIACFDTAFHRTQPTVAQSFAIPRALTQEGVLRYGFHGLSYAYIASQLPDVLGDAAEGRVIVLHLGHGASVCAMQNRKSIATSMGFTALDGLMMGKRCGEIDPGVIFHLIREKGMSAAEVETLLSTKSGLLGVSGQSDDMRDLLASDRIEAKEAIALFVYRACAQIGRMAAALQGVDAIVFTGGMGENAARIRSDIIAGSQWLGVHCDSDANAENQTVISTNTSAVKALVIPTNEELVIANDTRTLVCTHP</sequence>
<comment type="similarity">
    <text evidence="1 9 10">Belongs to the acetokinase family.</text>
</comment>
<dbReference type="PRINTS" id="PR00471">
    <property type="entry name" value="ACETATEKNASE"/>
</dbReference>
<keyword evidence="6 9" id="KW-0418">Kinase</keyword>
<feature type="binding site" evidence="9">
    <location>
        <begin position="321"/>
        <end position="325"/>
    </location>
    <ligand>
        <name>ATP</name>
        <dbReference type="ChEBI" id="CHEBI:30616"/>
    </ligand>
</feature>
<dbReference type="PIRSF" id="PIRSF000722">
    <property type="entry name" value="Acetate_prop_kin"/>
    <property type="match status" value="1"/>
</dbReference>
<feature type="site" description="Transition state stabilizer" evidence="9">
    <location>
        <position position="234"/>
    </location>
</feature>
<feature type="binding site" evidence="9">
    <location>
        <position position="9"/>
    </location>
    <ligand>
        <name>Mg(2+)</name>
        <dbReference type="ChEBI" id="CHEBI:18420"/>
    </ligand>
</feature>
<keyword evidence="4 9" id="KW-0479">Metal-binding</keyword>
<reference evidence="11 12" key="1">
    <citation type="submission" date="2019-04" db="EMBL/GenBank/DDBJ databases">
        <title>Genome sequence of Pelagicola litoralis CL-ES2.</title>
        <authorList>
            <person name="Cao J."/>
        </authorList>
    </citation>
    <scope>NUCLEOTIDE SEQUENCE [LARGE SCALE GENOMIC DNA]</scope>
    <source>
        <strain evidence="11 12">CL-ES2</strain>
    </source>
</reference>
<protein>
    <recommendedName>
        <fullName evidence="9">Acetate kinase</fullName>
        <ecNumber evidence="9">2.7.2.1</ecNumber>
    </recommendedName>
    <alternativeName>
        <fullName evidence="9">Acetokinase</fullName>
    </alternativeName>
</protein>
<dbReference type="NCBIfam" id="TIGR00016">
    <property type="entry name" value="ackA"/>
    <property type="match status" value="1"/>
</dbReference>
<dbReference type="PANTHER" id="PTHR21060">
    <property type="entry name" value="ACETATE KINASE"/>
    <property type="match status" value="1"/>
</dbReference>
<keyword evidence="3 9" id="KW-0808">Transferase</keyword>
<evidence type="ECO:0000256" key="9">
    <source>
        <dbReference type="HAMAP-Rule" id="MF_00020"/>
    </source>
</evidence>
<dbReference type="EC" id="2.7.2.1" evidence="9"/>
<dbReference type="InterPro" id="IPR004372">
    <property type="entry name" value="Ac/propionate_kinase"/>
</dbReference>
<evidence type="ECO:0000313" key="11">
    <source>
        <dbReference type="EMBL" id="TKZ21363.1"/>
    </source>
</evidence>
<dbReference type="GO" id="GO:0006083">
    <property type="term" value="P:acetate metabolic process"/>
    <property type="evidence" value="ECO:0007669"/>
    <property type="project" value="TreeGrafter"/>
</dbReference>
<keyword evidence="8 9" id="KW-0460">Magnesium</keyword>
<dbReference type="PROSITE" id="PS01075">
    <property type="entry name" value="ACETATE_KINASE_1"/>
    <property type="match status" value="1"/>
</dbReference>
<feature type="binding site" evidence="9">
    <location>
        <position position="372"/>
    </location>
    <ligand>
        <name>Mg(2+)</name>
        <dbReference type="ChEBI" id="CHEBI:18420"/>
    </ligand>
</feature>
<evidence type="ECO:0000256" key="4">
    <source>
        <dbReference type="ARBA" id="ARBA00022723"/>
    </source>
</evidence>
<evidence type="ECO:0000256" key="1">
    <source>
        <dbReference type="ARBA" id="ARBA00008748"/>
    </source>
</evidence>
<name>A0A4U7N6W2_9RHOB</name>
<keyword evidence="5 9" id="KW-0547">Nucleotide-binding</keyword>
<dbReference type="InterPro" id="IPR000890">
    <property type="entry name" value="Aliphatic_acid_kin_short-chain"/>
</dbReference>
<accession>A0A4U7N6W2</accession>
<dbReference type="HAMAP" id="MF_00020">
    <property type="entry name" value="Acetate_kinase"/>
    <property type="match status" value="1"/>
</dbReference>
<dbReference type="OrthoDB" id="9802453at2"/>
<dbReference type="EMBL" id="SULI01000005">
    <property type="protein sequence ID" value="TKZ21363.1"/>
    <property type="molecule type" value="Genomic_DNA"/>
</dbReference>
<evidence type="ECO:0000256" key="7">
    <source>
        <dbReference type="ARBA" id="ARBA00022840"/>
    </source>
</evidence>
<evidence type="ECO:0000256" key="3">
    <source>
        <dbReference type="ARBA" id="ARBA00022679"/>
    </source>
</evidence>
<evidence type="ECO:0000256" key="10">
    <source>
        <dbReference type="RuleBase" id="RU003835"/>
    </source>
</evidence>
<comment type="catalytic activity">
    <reaction evidence="9">
        <text>acetate + ATP = acetyl phosphate + ADP</text>
        <dbReference type="Rhea" id="RHEA:11352"/>
        <dbReference type="ChEBI" id="CHEBI:22191"/>
        <dbReference type="ChEBI" id="CHEBI:30089"/>
        <dbReference type="ChEBI" id="CHEBI:30616"/>
        <dbReference type="ChEBI" id="CHEBI:456216"/>
        <dbReference type="EC" id="2.7.2.1"/>
    </reaction>
</comment>
<evidence type="ECO:0000256" key="8">
    <source>
        <dbReference type="ARBA" id="ARBA00022842"/>
    </source>
</evidence>
<comment type="function">
    <text evidence="9">Catalyzes the formation of acetyl phosphate from acetate and ATP. Can also catalyze the reverse reaction.</text>
</comment>
<evidence type="ECO:0000256" key="6">
    <source>
        <dbReference type="ARBA" id="ARBA00022777"/>
    </source>
</evidence>
<comment type="subcellular location">
    <subcellularLocation>
        <location evidence="9">Cytoplasm</location>
    </subcellularLocation>
</comment>
<evidence type="ECO:0000313" key="12">
    <source>
        <dbReference type="Proteomes" id="UP000306575"/>
    </source>
</evidence>